<dbReference type="PRINTS" id="PR00370">
    <property type="entry name" value="FMOXYGENASE"/>
</dbReference>
<dbReference type="InterPro" id="IPR036188">
    <property type="entry name" value="FAD/NAD-bd_sf"/>
</dbReference>
<organism evidence="7 8">
    <name type="scientific">Spirodela intermedia</name>
    <name type="common">Intermediate duckweed</name>
    <dbReference type="NCBI Taxonomy" id="51605"/>
    <lineage>
        <taxon>Eukaryota</taxon>
        <taxon>Viridiplantae</taxon>
        <taxon>Streptophyta</taxon>
        <taxon>Embryophyta</taxon>
        <taxon>Tracheophyta</taxon>
        <taxon>Spermatophyta</taxon>
        <taxon>Magnoliopsida</taxon>
        <taxon>Liliopsida</taxon>
        <taxon>Araceae</taxon>
        <taxon>Lemnoideae</taxon>
        <taxon>Spirodela</taxon>
    </lineage>
</organism>
<gene>
    <name evidence="7" type="ORF">SI8410_02002926</name>
</gene>
<accession>A0A7I8K4X2</accession>
<keyword evidence="8" id="KW-1185">Reference proteome</keyword>
<dbReference type="FunFam" id="3.50.50.60:FF:000099">
    <property type="entry name" value="Flavin-containing monooxygenase"/>
    <property type="match status" value="1"/>
</dbReference>
<evidence type="ECO:0000256" key="6">
    <source>
        <dbReference type="RuleBase" id="RU361177"/>
    </source>
</evidence>
<dbReference type="Proteomes" id="UP000663760">
    <property type="component" value="Chromosome 2"/>
</dbReference>
<evidence type="ECO:0000256" key="2">
    <source>
        <dbReference type="ARBA" id="ARBA00022630"/>
    </source>
</evidence>
<sequence length="460" mass="52057">MLPQGCLSSASPPGFPRSVAVIGAGAAGLVAARELRREGHRVVVFERLGQIGGTWVYDRKTESDPLGLDSSREIVHSSLYESLRTNLPREVMGFLDYPFVARSGEGRDPRRFPGHREVLRYLEDFARDFDLCGMIRLETEVLRVERNHFGRWTVRFRQAALGIGAGYSEEVYDGVVVCNGHYTEPRIAVIPGIDSWPGKQMHSHSYRVPEPFLDQVVVVIGSSASAVDISRDVLEFAKEVHVASRTQVGGAPVRQPGYDNFWVHSMIARAEEDGTVIFQDGSSVRADVILHCTGYKYHFPFLETEELVTVEDNRVGPLYKHVFLPSLAPWLSFVGLPWKVVPFPLCELQSKWVAAALSGRVNLPDEDEMMEDIKASYEEIEAAGWPKRYTHNLSDCQFQYDDWLAAQCGLPPVEEWRKQMYEAVWKNKRVNPETYRDEWDDDHLVAMARVDFDGQLTLGH</sequence>
<dbReference type="InterPro" id="IPR000960">
    <property type="entry name" value="Flavin_mOase"/>
</dbReference>
<evidence type="ECO:0000313" key="7">
    <source>
        <dbReference type="EMBL" id="CAA7391664.1"/>
    </source>
</evidence>
<dbReference type="PANTHER" id="PTHR23023">
    <property type="entry name" value="DIMETHYLANILINE MONOOXYGENASE"/>
    <property type="match status" value="1"/>
</dbReference>
<keyword evidence="2 6" id="KW-0285">Flavoprotein</keyword>
<comment type="cofactor">
    <cofactor evidence="6">
        <name>FAD</name>
        <dbReference type="ChEBI" id="CHEBI:57692"/>
    </cofactor>
</comment>
<dbReference type="GO" id="GO:0050661">
    <property type="term" value="F:NADP binding"/>
    <property type="evidence" value="ECO:0007669"/>
    <property type="project" value="InterPro"/>
</dbReference>
<dbReference type="EMBL" id="LR746265">
    <property type="protein sequence ID" value="CAA7391664.1"/>
    <property type="molecule type" value="Genomic_DNA"/>
</dbReference>
<evidence type="ECO:0000256" key="5">
    <source>
        <dbReference type="ARBA" id="ARBA00023002"/>
    </source>
</evidence>
<dbReference type="EC" id="1.-.-.-" evidence="6"/>
<keyword evidence="6" id="KW-0503">Monooxygenase</keyword>
<comment type="similarity">
    <text evidence="1 6">Belongs to the FMO family.</text>
</comment>
<evidence type="ECO:0000256" key="4">
    <source>
        <dbReference type="ARBA" id="ARBA00022857"/>
    </source>
</evidence>
<protein>
    <recommendedName>
        <fullName evidence="6">Flavin-containing monooxygenase</fullName>
        <ecNumber evidence="6">1.-.-.-</ecNumber>
    </recommendedName>
</protein>
<keyword evidence="5 6" id="KW-0560">Oxidoreductase</keyword>
<dbReference type="GO" id="GO:0004499">
    <property type="term" value="F:N,N-dimethylaniline monooxygenase activity"/>
    <property type="evidence" value="ECO:0007669"/>
    <property type="project" value="InterPro"/>
</dbReference>
<keyword evidence="3 6" id="KW-0274">FAD</keyword>
<dbReference type="Pfam" id="PF00743">
    <property type="entry name" value="FMO-like"/>
    <property type="match status" value="2"/>
</dbReference>
<reference evidence="7" key="1">
    <citation type="submission" date="2020-02" db="EMBL/GenBank/DDBJ databases">
        <authorList>
            <person name="Scholz U."/>
            <person name="Mascher M."/>
            <person name="Fiebig A."/>
        </authorList>
    </citation>
    <scope>NUCLEOTIDE SEQUENCE</scope>
</reference>
<dbReference type="AlphaFoldDB" id="A0A7I8K4X2"/>
<dbReference type="PIRSF" id="PIRSF000332">
    <property type="entry name" value="FMO"/>
    <property type="match status" value="1"/>
</dbReference>
<dbReference type="InterPro" id="IPR050346">
    <property type="entry name" value="FMO-like"/>
</dbReference>
<evidence type="ECO:0000256" key="3">
    <source>
        <dbReference type="ARBA" id="ARBA00022827"/>
    </source>
</evidence>
<dbReference type="OrthoDB" id="66881at2759"/>
<keyword evidence="4" id="KW-0521">NADP</keyword>
<evidence type="ECO:0000256" key="1">
    <source>
        <dbReference type="ARBA" id="ARBA00009183"/>
    </source>
</evidence>
<dbReference type="SUPFAM" id="SSF51905">
    <property type="entry name" value="FAD/NAD(P)-binding domain"/>
    <property type="match status" value="2"/>
</dbReference>
<proteinExistence type="inferred from homology"/>
<dbReference type="GO" id="GO:0050660">
    <property type="term" value="F:flavin adenine dinucleotide binding"/>
    <property type="evidence" value="ECO:0007669"/>
    <property type="project" value="InterPro"/>
</dbReference>
<evidence type="ECO:0000313" key="8">
    <source>
        <dbReference type="Proteomes" id="UP000663760"/>
    </source>
</evidence>
<dbReference type="InterPro" id="IPR020946">
    <property type="entry name" value="Flavin_mOase-like"/>
</dbReference>
<dbReference type="Gene3D" id="3.50.50.60">
    <property type="entry name" value="FAD/NAD(P)-binding domain"/>
    <property type="match status" value="2"/>
</dbReference>
<name>A0A7I8K4X2_SPIIN</name>